<dbReference type="FunFam" id="3.30.200.20:FF:000046">
    <property type="entry name" value="Mitogen-activated protein kinase"/>
    <property type="match status" value="1"/>
</dbReference>
<evidence type="ECO:0000313" key="11">
    <source>
        <dbReference type="EMBL" id="CBN78224.1"/>
    </source>
</evidence>
<dbReference type="SMART" id="SM00233">
    <property type="entry name" value="PH"/>
    <property type="match status" value="1"/>
</dbReference>
<comment type="activity regulation">
    <text evidence="7">Activated by threonine and tyrosine phosphorylation.</text>
</comment>
<comment type="catalytic activity">
    <reaction evidence="7">
        <text>L-threonyl-[protein] + ATP = O-phospho-L-threonyl-[protein] + ADP + H(+)</text>
        <dbReference type="Rhea" id="RHEA:46608"/>
        <dbReference type="Rhea" id="RHEA-COMP:11060"/>
        <dbReference type="Rhea" id="RHEA-COMP:11605"/>
        <dbReference type="ChEBI" id="CHEBI:15378"/>
        <dbReference type="ChEBI" id="CHEBI:30013"/>
        <dbReference type="ChEBI" id="CHEBI:30616"/>
        <dbReference type="ChEBI" id="CHEBI:61977"/>
        <dbReference type="ChEBI" id="CHEBI:456216"/>
        <dbReference type="EC" id="2.7.11.24"/>
    </reaction>
</comment>
<accession>D8LNL4</accession>
<keyword evidence="2 7" id="KW-0808">Transferase</keyword>
<feature type="compositionally biased region" description="Low complexity" evidence="8">
    <location>
        <begin position="577"/>
        <end position="593"/>
    </location>
</feature>
<keyword evidence="5 6" id="KW-0067">ATP-binding</keyword>
<evidence type="ECO:0000256" key="2">
    <source>
        <dbReference type="ARBA" id="ARBA00022679"/>
    </source>
</evidence>
<dbReference type="Gene3D" id="3.30.200.20">
    <property type="entry name" value="Phosphorylase Kinase, domain 1"/>
    <property type="match status" value="1"/>
</dbReference>
<dbReference type="GO" id="GO:0005524">
    <property type="term" value="F:ATP binding"/>
    <property type="evidence" value="ECO:0007669"/>
    <property type="project" value="UniProtKB-UniRule"/>
</dbReference>
<dbReference type="FunFam" id="1.10.510.10:FF:000040">
    <property type="entry name" value="Mitogen-activated protein kinase"/>
    <property type="match status" value="1"/>
</dbReference>
<feature type="binding site" evidence="6">
    <location>
        <position position="167"/>
    </location>
    <ligand>
        <name>ATP</name>
        <dbReference type="ChEBI" id="CHEBI:30616"/>
    </ligand>
</feature>
<evidence type="ECO:0000256" key="7">
    <source>
        <dbReference type="RuleBase" id="RU361165"/>
    </source>
</evidence>
<dbReference type="AlphaFoldDB" id="D8LNL4"/>
<keyword evidence="1 7" id="KW-0723">Serine/threonine-protein kinase</keyword>
<evidence type="ECO:0000256" key="4">
    <source>
        <dbReference type="ARBA" id="ARBA00022777"/>
    </source>
</evidence>
<evidence type="ECO:0000259" key="10">
    <source>
        <dbReference type="PROSITE" id="PS50011"/>
    </source>
</evidence>
<dbReference type="PANTHER" id="PTHR24055">
    <property type="entry name" value="MITOGEN-ACTIVATED PROTEIN KINASE"/>
    <property type="match status" value="1"/>
</dbReference>
<dbReference type="PROSITE" id="PS50003">
    <property type="entry name" value="PH_DOMAIN"/>
    <property type="match status" value="1"/>
</dbReference>
<dbReference type="InterPro" id="IPR011009">
    <property type="entry name" value="Kinase-like_dom_sf"/>
</dbReference>
<keyword evidence="12" id="KW-1185">Reference proteome</keyword>
<evidence type="ECO:0000256" key="1">
    <source>
        <dbReference type="ARBA" id="ARBA00022527"/>
    </source>
</evidence>
<evidence type="ECO:0000313" key="12">
    <source>
        <dbReference type="Proteomes" id="UP000002630"/>
    </source>
</evidence>
<gene>
    <name evidence="11" type="primary">MAPK</name>
    <name evidence="11" type="ORF">Esi_0005_0005</name>
</gene>
<dbReference type="Pfam" id="PF00169">
    <property type="entry name" value="PH"/>
    <property type="match status" value="1"/>
</dbReference>
<feature type="region of interest" description="Disordered" evidence="8">
    <location>
        <begin position="486"/>
        <end position="544"/>
    </location>
</feature>
<dbReference type="OrthoDB" id="192887at2759"/>
<dbReference type="PROSITE" id="PS01351">
    <property type="entry name" value="MAPK"/>
    <property type="match status" value="1"/>
</dbReference>
<reference evidence="11 12" key="1">
    <citation type="journal article" date="2010" name="Nature">
        <title>The Ectocarpus genome and the independent evolution of multicellularity in brown algae.</title>
        <authorList>
            <person name="Cock J.M."/>
            <person name="Sterck L."/>
            <person name="Rouze P."/>
            <person name="Scornet D."/>
            <person name="Allen A.E."/>
            <person name="Amoutzias G."/>
            <person name="Anthouard V."/>
            <person name="Artiguenave F."/>
            <person name="Aury J.M."/>
            <person name="Badger J.H."/>
            <person name="Beszteri B."/>
            <person name="Billiau K."/>
            <person name="Bonnet E."/>
            <person name="Bothwell J.H."/>
            <person name="Bowler C."/>
            <person name="Boyen C."/>
            <person name="Brownlee C."/>
            <person name="Carrano C.J."/>
            <person name="Charrier B."/>
            <person name="Cho G.Y."/>
            <person name="Coelho S.M."/>
            <person name="Collen J."/>
            <person name="Corre E."/>
            <person name="Da Silva C."/>
            <person name="Delage L."/>
            <person name="Delaroque N."/>
            <person name="Dittami S.M."/>
            <person name="Doulbeau S."/>
            <person name="Elias M."/>
            <person name="Farnham G."/>
            <person name="Gachon C.M."/>
            <person name="Gschloessl B."/>
            <person name="Heesch S."/>
            <person name="Jabbari K."/>
            <person name="Jubin C."/>
            <person name="Kawai H."/>
            <person name="Kimura K."/>
            <person name="Kloareg B."/>
            <person name="Kupper F.C."/>
            <person name="Lang D."/>
            <person name="Le Bail A."/>
            <person name="Leblanc C."/>
            <person name="Lerouge P."/>
            <person name="Lohr M."/>
            <person name="Lopez P.J."/>
            <person name="Martens C."/>
            <person name="Maumus F."/>
            <person name="Michel G."/>
            <person name="Miranda-Saavedra D."/>
            <person name="Morales J."/>
            <person name="Moreau H."/>
            <person name="Motomura T."/>
            <person name="Nagasato C."/>
            <person name="Napoli C.A."/>
            <person name="Nelson D.R."/>
            <person name="Nyvall-Collen P."/>
            <person name="Peters A.F."/>
            <person name="Pommier C."/>
            <person name="Potin P."/>
            <person name="Poulain J."/>
            <person name="Quesneville H."/>
            <person name="Read B."/>
            <person name="Rensing S.A."/>
            <person name="Ritter A."/>
            <person name="Rousvoal S."/>
            <person name="Samanta M."/>
            <person name="Samson G."/>
            <person name="Schroeder D.C."/>
            <person name="Segurens B."/>
            <person name="Strittmatter M."/>
            <person name="Tonon T."/>
            <person name="Tregear J.W."/>
            <person name="Valentin K."/>
            <person name="von Dassow P."/>
            <person name="Yamagishi T."/>
            <person name="Van de Peer Y."/>
            <person name="Wincker P."/>
        </authorList>
    </citation>
    <scope>NUCLEOTIDE SEQUENCE [LARGE SCALE GENOMIC DNA]</scope>
    <source>
        <strain evidence="12">Ec32 / CCAP1310/4</strain>
    </source>
</reference>
<dbReference type="InterPro" id="IPR001849">
    <property type="entry name" value="PH_domain"/>
</dbReference>
<dbReference type="STRING" id="2880.D8LNL4"/>
<dbReference type="PROSITE" id="PS50011">
    <property type="entry name" value="PROTEIN_KINASE_DOM"/>
    <property type="match status" value="1"/>
</dbReference>
<keyword evidence="7" id="KW-0460">Magnesium</keyword>
<name>D8LNL4_ECTSI</name>
<dbReference type="InterPro" id="IPR011993">
    <property type="entry name" value="PH-like_dom_sf"/>
</dbReference>
<organism evidence="11 12">
    <name type="scientific">Ectocarpus siliculosus</name>
    <name type="common">Brown alga</name>
    <name type="synonym">Conferva siliculosa</name>
    <dbReference type="NCBI Taxonomy" id="2880"/>
    <lineage>
        <taxon>Eukaryota</taxon>
        <taxon>Sar</taxon>
        <taxon>Stramenopiles</taxon>
        <taxon>Ochrophyta</taxon>
        <taxon>PX clade</taxon>
        <taxon>Phaeophyceae</taxon>
        <taxon>Ectocarpales</taxon>
        <taxon>Ectocarpaceae</taxon>
        <taxon>Ectocarpus</taxon>
    </lineage>
</organism>
<dbReference type="SUPFAM" id="SSF56112">
    <property type="entry name" value="Protein kinase-like (PK-like)"/>
    <property type="match status" value="1"/>
</dbReference>
<dbReference type="InterPro" id="IPR003527">
    <property type="entry name" value="MAP_kinase_CS"/>
</dbReference>
<dbReference type="FunCoup" id="D8LNL4">
    <property type="interactions" value="39"/>
</dbReference>
<sequence>MDNSGRGSTVKMHGSTRLDGHLTKKGGVQWKRRWFILEDHVITYFSKQGDLRPRGRMVLIAESRVTNLPTRVHAFQVITNAKALMVYADTLEERESWVAALNQQIKGLKERALQRRSRRNVRAVNAAGTDFELDLKYEMIKPIGHGAYGVVISALDHESNNKVAIKKIPGAFDDLVDAKRIVREIRLLRHFNHENVMKVVDILPPSSLEDFDDVYIISELMETDLHRVIYSRQRLTDEHTQYFLYQILCALKYIHSASVLHRDLKPSNVLLNANCDLKLCDFGLSRGVHDEHETGDLTEYVVTRWYRAPEIMLSVQNYNEAIDVWSVGCIFGEMLGRKPLFAGNDYIHQLKLITSLIGKPTESDIWFVTNPRARRFMLGLPDTSPVNLGVKFPDVNADAVDLLSKMLILDPNRRISVEQALEHPYLSSLHDDALEPLAESHVDWQCIEAVELTKHNLRLLIFEDVLHYHPECRGLIQPTLDAATAATTPVSDAGGGQTLPSRQHGTPGGGDIGSSNGSSRGRAASPSEAPASLPPPPAGAASGSAATAAVGATVPPATTGATATSNTTSAAPNAMAKNAAAGGGSQDNNSSQGEAAWPPKVSHIENGAAAGWAGGGGGGSDQDAPEATVMLSAVSVSVGDSGGDVAAPTAGLVTAL</sequence>
<dbReference type="InterPro" id="IPR008271">
    <property type="entry name" value="Ser/Thr_kinase_AS"/>
</dbReference>
<keyword evidence="3 6" id="KW-0547">Nucleotide-binding</keyword>
<dbReference type="CDD" id="cd07834">
    <property type="entry name" value="STKc_MAPK"/>
    <property type="match status" value="1"/>
</dbReference>
<feature type="compositionally biased region" description="Low complexity" evidence="8">
    <location>
        <begin position="513"/>
        <end position="531"/>
    </location>
</feature>
<dbReference type="InParanoid" id="D8LNL4"/>
<comment type="cofactor">
    <cofactor evidence="7">
        <name>Mg(2+)</name>
        <dbReference type="ChEBI" id="CHEBI:18420"/>
    </cofactor>
</comment>
<dbReference type="SMART" id="SM00220">
    <property type="entry name" value="S_TKc"/>
    <property type="match status" value="1"/>
</dbReference>
<dbReference type="InterPro" id="IPR000719">
    <property type="entry name" value="Prot_kinase_dom"/>
</dbReference>
<dbReference type="InterPro" id="IPR050117">
    <property type="entry name" value="MAPK"/>
</dbReference>
<proteinExistence type="inferred from homology"/>
<dbReference type="EC" id="2.7.11.24" evidence="7"/>
<evidence type="ECO:0000256" key="8">
    <source>
        <dbReference type="SAM" id="MobiDB-lite"/>
    </source>
</evidence>
<dbReference type="PROSITE" id="PS00107">
    <property type="entry name" value="PROTEIN_KINASE_ATP"/>
    <property type="match status" value="1"/>
</dbReference>
<dbReference type="Gene3D" id="1.10.510.10">
    <property type="entry name" value="Transferase(Phosphotransferase) domain 1"/>
    <property type="match status" value="1"/>
</dbReference>
<feature type="region of interest" description="Disordered" evidence="8">
    <location>
        <begin position="577"/>
        <end position="598"/>
    </location>
</feature>
<dbReference type="EMBL" id="FN649760">
    <property type="protein sequence ID" value="CBN78224.1"/>
    <property type="molecule type" value="Genomic_DNA"/>
</dbReference>
<dbReference type="PROSITE" id="PS00108">
    <property type="entry name" value="PROTEIN_KINASE_ST"/>
    <property type="match status" value="1"/>
</dbReference>
<dbReference type="Gene3D" id="2.30.29.30">
    <property type="entry name" value="Pleckstrin-homology domain (PH domain)/Phosphotyrosine-binding domain (PTB)"/>
    <property type="match status" value="1"/>
</dbReference>
<dbReference type="Proteomes" id="UP000002630">
    <property type="component" value="Unassembled WGS sequence"/>
</dbReference>
<dbReference type="InterPro" id="IPR017441">
    <property type="entry name" value="Protein_kinase_ATP_BS"/>
</dbReference>
<dbReference type="SUPFAM" id="SSF50729">
    <property type="entry name" value="PH domain-like"/>
    <property type="match status" value="1"/>
</dbReference>
<evidence type="ECO:0000256" key="3">
    <source>
        <dbReference type="ARBA" id="ARBA00022741"/>
    </source>
</evidence>
<comment type="similarity">
    <text evidence="7">Belongs to the protein kinase superfamily. Ser/Thr protein kinase family. MAP kinase subfamily.</text>
</comment>
<evidence type="ECO:0000256" key="5">
    <source>
        <dbReference type="ARBA" id="ARBA00022840"/>
    </source>
</evidence>
<dbReference type="GO" id="GO:0004707">
    <property type="term" value="F:MAP kinase activity"/>
    <property type="evidence" value="ECO:0007669"/>
    <property type="project" value="UniProtKB-EC"/>
</dbReference>
<feature type="domain" description="PH" evidence="9">
    <location>
        <begin position="15"/>
        <end position="106"/>
    </location>
</feature>
<protein>
    <recommendedName>
        <fullName evidence="7">Mitogen-activated protein kinase</fullName>
        <ecNumber evidence="7">2.7.11.24</ecNumber>
    </recommendedName>
</protein>
<feature type="domain" description="Protein kinase" evidence="10">
    <location>
        <begin position="137"/>
        <end position="426"/>
    </location>
</feature>
<dbReference type="Pfam" id="PF00069">
    <property type="entry name" value="Pkinase"/>
    <property type="match status" value="1"/>
</dbReference>
<evidence type="ECO:0000256" key="6">
    <source>
        <dbReference type="PROSITE-ProRule" id="PRU10141"/>
    </source>
</evidence>
<keyword evidence="4 7" id="KW-0418">Kinase</keyword>
<evidence type="ECO:0000259" key="9">
    <source>
        <dbReference type="PROSITE" id="PS50003"/>
    </source>
</evidence>